<feature type="signal peptide" evidence="1">
    <location>
        <begin position="1"/>
        <end position="24"/>
    </location>
</feature>
<dbReference type="RefSeq" id="XP_046011843.1">
    <property type="nucleotide sequence ID" value="XM_046148259.1"/>
</dbReference>
<dbReference type="Proteomes" id="UP000756346">
    <property type="component" value="Unassembled WGS sequence"/>
</dbReference>
<evidence type="ECO:0000313" key="2">
    <source>
        <dbReference type="EMBL" id="KAH7029555.1"/>
    </source>
</evidence>
<gene>
    <name evidence="2" type="ORF">B0I36DRAFT_133736</name>
</gene>
<organism evidence="2 3">
    <name type="scientific">Microdochium trichocladiopsis</name>
    <dbReference type="NCBI Taxonomy" id="1682393"/>
    <lineage>
        <taxon>Eukaryota</taxon>
        <taxon>Fungi</taxon>
        <taxon>Dikarya</taxon>
        <taxon>Ascomycota</taxon>
        <taxon>Pezizomycotina</taxon>
        <taxon>Sordariomycetes</taxon>
        <taxon>Xylariomycetidae</taxon>
        <taxon>Xylariales</taxon>
        <taxon>Microdochiaceae</taxon>
        <taxon>Microdochium</taxon>
    </lineage>
</organism>
<dbReference type="AlphaFoldDB" id="A0A9P8Y586"/>
<keyword evidence="1" id="KW-0732">Signal</keyword>
<dbReference type="EMBL" id="JAGTJQ010000006">
    <property type="protein sequence ID" value="KAH7029555.1"/>
    <property type="molecule type" value="Genomic_DNA"/>
</dbReference>
<sequence>MKTSFILRAALFFTSAILPKGKRAGEVPLTTVQGLRRQVKTLDIMNRHLRASLHPHCFRMFHGFRQSSRRSGRSGWGCSRRSNREDDVYPWASLGSWSCDTPAALQEKVPNHIISVIPEPDHSSSHSRWQVLLFQCICSSCRARTNFACLTHCPQTLGLAANPKLGSGRDNIISPP</sequence>
<keyword evidence="3" id="KW-1185">Reference proteome</keyword>
<evidence type="ECO:0000313" key="3">
    <source>
        <dbReference type="Proteomes" id="UP000756346"/>
    </source>
</evidence>
<feature type="chain" id="PRO_5040140627" evidence="1">
    <location>
        <begin position="25"/>
        <end position="176"/>
    </location>
</feature>
<proteinExistence type="predicted"/>
<protein>
    <submittedName>
        <fullName evidence="2">Uncharacterized protein</fullName>
    </submittedName>
</protein>
<evidence type="ECO:0000256" key="1">
    <source>
        <dbReference type="SAM" id="SignalP"/>
    </source>
</evidence>
<reference evidence="2" key="1">
    <citation type="journal article" date="2021" name="Nat. Commun.">
        <title>Genetic determinants of endophytism in the Arabidopsis root mycobiome.</title>
        <authorList>
            <person name="Mesny F."/>
            <person name="Miyauchi S."/>
            <person name="Thiergart T."/>
            <person name="Pickel B."/>
            <person name="Atanasova L."/>
            <person name="Karlsson M."/>
            <person name="Huettel B."/>
            <person name="Barry K.W."/>
            <person name="Haridas S."/>
            <person name="Chen C."/>
            <person name="Bauer D."/>
            <person name="Andreopoulos W."/>
            <person name="Pangilinan J."/>
            <person name="LaButti K."/>
            <person name="Riley R."/>
            <person name="Lipzen A."/>
            <person name="Clum A."/>
            <person name="Drula E."/>
            <person name="Henrissat B."/>
            <person name="Kohler A."/>
            <person name="Grigoriev I.V."/>
            <person name="Martin F.M."/>
            <person name="Hacquard S."/>
        </authorList>
    </citation>
    <scope>NUCLEOTIDE SEQUENCE</scope>
    <source>
        <strain evidence="2">MPI-CAGE-CH-0230</strain>
    </source>
</reference>
<name>A0A9P8Y586_9PEZI</name>
<comment type="caution">
    <text evidence="2">The sequence shown here is derived from an EMBL/GenBank/DDBJ whole genome shotgun (WGS) entry which is preliminary data.</text>
</comment>
<dbReference type="GeneID" id="70177805"/>
<accession>A0A9P8Y586</accession>